<evidence type="ECO:0000259" key="5">
    <source>
        <dbReference type="PROSITE" id="PS01124"/>
    </source>
</evidence>
<keyword evidence="1" id="KW-0805">Transcription regulation</keyword>
<dbReference type="InterPro" id="IPR035418">
    <property type="entry name" value="AraC-bd_2"/>
</dbReference>
<evidence type="ECO:0000256" key="2">
    <source>
        <dbReference type="ARBA" id="ARBA00023125"/>
    </source>
</evidence>
<accession>A0A4S3K4T2</accession>
<feature type="region of interest" description="Disordered" evidence="4">
    <location>
        <begin position="309"/>
        <end position="341"/>
    </location>
</feature>
<feature type="domain" description="HTH araC/xylS-type" evidence="5">
    <location>
        <begin position="211"/>
        <end position="312"/>
    </location>
</feature>
<dbReference type="GO" id="GO:0043565">
    <property type="term" value="F:sequence-specific DNA binding"/>
    <property type="evidence" value="ECO:0007669"/>
    <property type="project" value="InterPro"/>
</dbReference>
<dbReference type="InterPro" id="IPR018060">
    <property type="entry name" value="HTH_AraC"/>
</dbReference>
<dbReference type="GO" id="GO:0003700">
    <property type="term" value="F:DNA-binding transcription factor activity"/>
    <property type="evidence" value="ECO:0007669"/>
    <property type="project" value="InterPro"/>
</dbReference>
<keyword evidence="2" id="KW-0238">DNA-binding</keyword>
<feature type="compositionally biased region" description="Low complexity" evidence="4">
    <location>
        <begin position="322"/>
        <end position="341"/>
    </location>
</feature>
<reference evidence="6 7" key="1">
    <citation type="submission" date="2019-03" db="EMBL/GenBank/DDBJ databases">
        <title>Genomic Encyclopedia of Type Strains, Phase IV (KMG-IV): sequencing the most valuable type-strain genomes for metagenomic binning, comparative biology and taxonomic classification.</title>
        <authorList>
            <person name="Goeker M."/>
        </authorList>
    </citation>
    <scope>NUCLEOTIDE SEQUENCE [LARGE SCALE GENOMIC DNA]</scope>
    <source>
        <strain evidence="6 7">DSM 26377</strain>
    </source>
</reference>
<keyword evidence="7" id="KW-1185">Reference proteome</keyword>
<protein>
    <submittedName>
        <fullName evidence="6">Helix-turn-helix protein</fullName>
    </submittedName>
</protein>
<evidence type="ECO:0000313" key="6">
    <source>
        <dbReference type="EMBL" id="TDU31694.1"/>
    </source>
</evidence>
<evidence type="ECO:0000256" key="3">
    <source>
        <dbReference type="ARBA" id="ARBA00023163"/>
    </source>
</evidence>
<dbReference type="OrthoDB" id="2547276at2"/>
<evidence type="ECO:0000256" key="1">
    <source>
        <dbReference type="ARBA" id="ARBA00023015"/>
    </source>
</evidence>
<dbReference type="SUPFAM" id="SSF46689">
    <property type="entry name" value="Homeodomain-like"/>
    <property type="match status" value="1"/>
</dbReference>
<name>A0A4S3K4T2_9GAMM</name>
<dbReference type="Pfam" id="PF12833">
    <property type="entry name" value="HTH_18"/>
    <property type="match status" value="1"/>
</dbReference>
<dbReference type="PANTHER" id="PTHR43280:SF31">
    <property type="entry name" value="TRANSCRIPTIONAL REGULATORY PROTEIN"/>
    <property type="match status" value="1"/>
</dbReference>
<evidence type="ECO:0000313" key="7">
    <source>
        <dbReference type="Proteomes" id="UP000295341"/>
    </source>
</evidence>
<evidence type="ECO:0000256" key="4">
    <source>
        <dbReference type="SAM" id="MobiDB-lite"/>
    </source>
</evidence>
<keyword evidence="3" id="KW-0804">Transcription</keyword>
<dbReference type="Proteomes" id="UP000295341">
    <property type="component" value="Unassembled WGS sequence"/>
</dbReference>
<dbReference type="Gene3D" id="1.10.10.60">
    <property type="entry name" value="Homeodomain-like"/>
    <property type="match status" value="1"/>
</dbReference>
<dbReference type="InterPro" id="IPR009057">
    <property type="entry name" value="Homeodomain-like_sf"/>
</dbReference>
<feature type="compositionally biased region" description="Basic and acidic residues" evidence="4">
    <location>
        <begin position="309"/>
        <end position="319"/>
    </location>
</feature>
<dbReference type="PROSITE" id="PS01124">
    <property type="entry name" value="HTH_ARAC_FAMILY_2"/>
    <property type="match status" value="1"/>
</dbReference>
<proteinExistence type="predicted"/>
<dbReference type="EMBL" id="SOBT01000008">
    <property type="protein sequence ID" value="TDU31694.1"/>
    <property type="molecule type" value="Genomic_DNA"/>
</dbReference>
<organism evidence="6 7">
    <name type="scientific">Panacagrimonas perspica</name>
    <dbReference type="NCBI Taxonomy" id="381431"/>
    <lineage>
        <taxon>Bacteria</taxon>
        <taxon>Pseudomonadati</taxon>
        <taxon>Pseudomonadota</taxon>
        <taxon>Gammaproteobacteria</taxon>
        <taxon>Nevskiales</taxon>
        <taxon>Nevskiaceae</taxon>
        <taxon>Panacagrimonas</taxon>
    </lineage>
</organism>
<dbReference type="SMART" id="SM00342">
    <property type="entry name" value="HTH_ARAC"/>
    <property type="match status" value="1"/>
</dbReference>
<dbReference type="AlphaFoldDB" id="A0A4S3K4T2"/>
<sequence length="341" mass="38133">MKTWTTTDRPKAEQYPYWREVLCEAFTALNPIAEATESFASTVHQKSLLGISVTDVESKAQSVYRGAHEIVRNPGEFFFLNMQLEGNCLVRQDGREALIRPNELSIVDSTRCYDLIFEDWRTLSIRLPRQLLLPRLTAPNASTAVRIYDDGSLGTVALSFMRSFLQCPETIPAEAQRTLIDTLATLLALALGATAETKDRSQAAVRQALRNSIISHVRANISSPDLRIAGVAKRFRISPRYLHKLFEESDRSFSQTVLDTRLNRCAGDLVDPTFASRSIAEIAYKWGFVNIPSFCRVFNQRYGMTAREYRNSRGPREKPVPTTSTSDGSSASAGASRILLS</sequence>
<comment type="caution">
    <text evidence="6">The sequence shown here is derived from an EMBL/GenBank/DDBJ whole genome shotgun (WGS) entry which is preliminary data.</text>
</comment>
<gene>
    <name evidence="6" type="ORF">DFR24_1072</name>
</gene>
<dbReference type="RefSeq" id="WP_133880260.1">
    <property type="nucleotide sequence ID" value="NZ_MWIN01000012.1"/>
</dbReference>
<dbReference type="Pfam" id="PF14525">
    <property type="entry name" value="AraC_binding_2"/>
    <property type="match status" value="1"/>
</dbReference>
<dbReference type="PANTHER" id="PTHR43280">
    <property type="entry name" value="ARAC-FAMILY TRANSCRIPTIONAL REGULATOR"/>
    <property type="match status" value="1"/>
</dbReference>